<feature type="transmembrane region" description="Helical" evidence="1">
    <location>
        <begin position="135"/>
        <end position="164"/>
    </location>
</feature>
<dbReference type="InterPro" id="IPR025498">
    <property type="entry name" value="DUF4389"/>
</dbReference>
<protein>
    <submittedName>
        <fullName evidence="2">DUF4389 domain-containing protein</fullName>
    </submittedName>
</protein>
<dbReference type="Proteomes" id="UP000471293">
    <property type="component" value="Unassembled WGS sequence"/>
</dbReference>
<proteinExistence type="predicted"/>
<dbReference type="RefSeq" id="WP_164342895.1">
    <property type="nucleotide sequence ID" value="NZ_JAAGLQ010000129.1"/>
</dbReference>
<evidence type="ECO:0000256" key="1">
    <source>
        <dbReference type="SAM" id="Phobius"/>
    </source>
</evidence>
<dbReference type="EMBL" id="JAAGLQ010000129">
    <property type="protein sequence ID" value="NEA15128.1"/>
    <property type="molecule type" value="Genomic_DNA"/>
</dbReference>
<keyword evidence="1" id="KW-0472">Membrane</keyword>
<evidence type="ECO:0000313" key="3">
    <source>
        <dbReference type="Proteomes" id="UP000471293"/>
    </source>
</evidence>
<keyword evidence="1" id="KW-1133">Transmembrane helix</keyword>
<reference evidence="2 3" key="1">
    <citation type="submission" date="2020-01" db="EMBL/GenBank/DDBJ databases">
        <title>Insect and environment-associated Actinomycetes.</title>
        <authorList>
            <person name="Currrie C."/>
            <person name="Chevrette M."/>
            <person name="Carlson C."/>
            <person name="Stubbendieck R."/>
            <person name="Wendt-Pienkowski E."/>
        </authorList>
    </citation>
    <scope>NUCLEOTIDE SEQUENCE [LARGE SCALE GENOMIC DNA]</scope>
    <source>
        <strain evidence="2 3">SID11342</strain>
    </source>
</reference>
<dbReference type="Pfam" id="PF14333">
    <property type="entry name" value="DUF4389"/>
    <property type="match status" value="2"/>
</dbReference>
<name>A0A6N9TUS8_STRHA</name>
<gene>
    <name evidence="2" type="ORF">G3I29_06205</name>
</gene>
<keyword evidence="1" id="KW-0812">Transmembrane</keyword>
<organism evidence="2 3">
    <name type="scientific">Streptomyces halstedii</name>
    <dbReference type="NCBI Taxonomy" id="1944"/>
    <lineage>
        <taxon>Bacteria</taxon>
        <taxon>Bacillati</taxon>
        <taxon>Actinomycetota</taxon>
        <taxon>Actinomycetes</taxon>
        <taxon>Kitasatosporales</taxon>
        <taxon>Streptomycetaceae</taxon>
        <taxon>Streptomyces</taxon>
    </lineage>
</organism>
<accession>A0A6N9TUS8</accession>
<feature type="transmembrane region" description="Helical" evidence="1">
    <location>
        <begin position="39"/>
        <end position="65"/>
    </location>
</feature>
<sequence length="272" mass="29502">MADGQWSPGRVAGEAYVSAPVLDVTEPARQRRLTVLPRLLLLLPHYVVLFFLHIAAVLTVIAGWFSALVLGRLPQPVFRYLAGYLGYRTRVAASAMLLVDRYPPFALTPPSDHPVRVEVRPTDLNRLAVLFRLPLMIPAAVVQSLALSGWWALSVLWWLITLVLGRMPRPLMEATGAVLRYQVRFAAYALMLTPAYPTGLFGDDGLPVTEPLSRSLTRPLVMSGAGKLLLALFLLLGIAGCVTASVRAPDEGGSYDYGLHGAPSSAPVQPLA</sequence>
<feature type="transmembrane region" description="Helical" evidence="1">
    <location>
        <begin position="185"/>
        <end position="202"/>
    </location>
</feature>
<feature type="transmembrane region" description="Helical" evidence="1">
    <location>
        <begin position="222"/>
        <end position="246"/>
    </location>
</feature>
<dbReference type="AlphaFoldDB" id="A0A6N9TUS8"/>
<evidence type="ECO:0000313" key="2">
    <source>
        <dbReference type="EMBL" id="NEA15128.1"/>
    </source>
</evidence>
<comment type="caution">
    <text evidence="2">The sequence shown here is derived from an EMBL/GenBank/DDBJ whole genome shotgun (WGS) entry which is preliminary data.</text>
</comment>